<comment type="caution">
    <text evidence="2">The sequence shown here is derived from an EMBL/GenBank/DDBJ whole genome shotgun (WGS) entry which is preliminary data.</text>
</comment>
<feature type="transmembrane region" description="Helical" evidence="1">
    <location>
        <begin position="124"/>
        <end position="145"/>
    </location>
</feature>
<evidence type="ECO:0000313" key="2">
    <source>
        <dbReference type="EMBL" id="MDM4015899.1"/>
    </source>
</evidence>
<gene>
    <name evidence="2" type="ORF">QTN89_10690</name>
</gene>
<feature type="transmembrane region" description="Helical" evidence="1">
    <location>
        <begin position="82"/>
        <end position="104"/>
    </location>
</feature>
<dbReference type="Proteomes" id="UP001239462">
    <property type="component" value="Unassembled WGS sequence"/>
</dbReference>
<keyword evidence="1" id="KW-1133">Transmembrane helix</keyword>
<organism evidence="2 3">
    <name type="scientific">Roseiconus lacunae</name>
    <dbReference type="NCBI Taxonomy" id="2605694"/>
    <lineage>
        <taxon>Bacteria</taxon>
        <taxon>Pseudomonadati</taxon>
        <taxon>Planctomycetota</taxon>
        <taxon>Planctomycetia</taxon>
        <taxon>Pirellulales</taxon>
        <taxon>Pirellulaceae</taxon>
        <taxon>Roseiconus</taxon>
    </lineage>
</organism>
<evidence type="ECO:0000256" key="1">
    <source>
        <dbReference type="SAM" id="Phobius"/>
    </source>
</evidence>
<keyword evidence="3" id="KW-1185">Reference proteome</keyword>
<dbReference type="RefSeq" id="WP_289163451.1">
    <property type="nucleotide sequence ID" value="NZ_JASZZN010000007.1"/>
</dbReference>
<dbReference type="EMBL" id="JASZZN010000007">
    <property type="protein sequence ID" value="MDM4015899.1"/>
    <property type="molecule type" value="Genomic_DNA"/>
</dbReference>
<name>A0ABT7PHB8_9BACT</name>
<evidence type="ECO:0000313" key="3">
    <source>
        <dbReference type="Proteomes" id="UP001239462"/>
    </source>
</evidence>
<accession>A0ABT7PHB8</accession>
<proteinExistence type="predicted"/>
<reference evidence="2 3" key="1">
    <citation type="submission" date="2023-06" db="EMBL/GenBank/DDBJ databases">
        <title>Roseiconus lacunae JC819 isolated from Gulf of Mannar region, Tamil Nadu.</title>
        <authorList>
            <person name="Pk S."/>
            <person name="Ch S."/>
            <person name="Ch V.R."/>
        </authorList>
    </citation>
    <scope>NUCLEOTIDE SEQUENCE [LARGE SCALE GENOMIC DNA]</scope>
    <source>
        <strain evidence="2 3">JC819</strain>
    </source>
</reference>
<feature type="transmembrane region" description="Helical" evidence="1">
    <location>
        <begin position="7"/>
        <end position="30"/>
    </location>
</feature>
<feature type="transmembrane region" description="Helical" evidence="1">
    <location>
        <begin position="36"/>
        <end position="61"/>
    </location>
</feature>
<keyword evidence="1" id="KW-0812">Transmembrane</keyword>
<sequence length="177" mass="19664">MRIRRRVHAPFSFGIQALLALVAGSAFMMWCGAFGALIAIACIVAHYALLASVSIFVAHLSDTPKSPAYCNWQFENPDDGNALRLTVTTFLVFHYVCKFFWLMVMLPTGFPTIWHTLSFGPLTLAQVDHLCLAAFSLLLVTSFLSRAYADARFSRRVCFETSTLLTFLAASQFTVPP</sequence>
<protein>
    <submittedName>
        <fullName evidence="2">Uncharacterized protein</fullName>
    </submittedName>
</protein>
<keyword evidence="1" id="KW-0472">Membrane</keyword>